<dbReference type="AlphaFoldDB" id="A0A6N2VQ04"/>
<dbReference type="InterPro" id="IPR003593">
    <property type="entry name" value="AAA+_ATPase"/>
</dbReference>
<dbReference type="GO" id="GO:0005524">
    <property type="term" value="F:ATP binding"/>
    <property type="evidence" value="ECO:0007669"/>
    <property type="project" value="InterPro"/>
</dbReference>
<dbReference type="Gene3D" id="3.30.230.10">
    <property type="match status" value="1"/>
</dbReference>
<dbReference type="Pfam" id="PF13335">
    <property type="entry name" value="Mg_chelatase_C"/>
    <property type="match status" value="1"/>
</dbReference>
<comment type="similarity">
    <text evidence="1">Belongs to the Mg-chelatase subunits D/I family. ComM subfamily.</text>
</comment>
<evidence type="ECO:0000256" key="1">
    <source>
        <dbReference type="ARBA" id="ARBA00006354"/>
    </source>
</evidence>
<dbReference type="SUPFAM" id="SSF54211">
    <property type="entry name" value="Ribosomal protein S5 domain 2-like"/>
    <property type="match status" value="1"/>
</dbReference>
<dbReference type="InterPro" id="IPR025158">
    <property type="entry name" value="Mg_chelat-rel_C"/>
</dbReference>
<dbReference type="Pfam" id="PF13541">
    <property type="entry name" value="ChlI"/>
    <property type="match status" value="1"/>
</dbReference>
<dbReference type="InterPro" id="IPR004482">
    <property type="entry name" value="Mg_chelat-rel"/>
</dbReference>
<protein>
    <submittedName>
        <fullName evidence="3">Competence protein ComM</fullName>
    </submittedName>
</protein>
<dbReference type="InterPro" id="IPR014721">
    <property type="entry name" value="Ribsml_uS5_D2-typ_fold_subgr"/>
</dbReference>
<proteinExistence type="inferred from homology"/>
<accession>A0A6N2VQ04</accession>
<dbReference type="InterPro" id="IPR020568">
    <property type="entry name" value="Ribosomal_Su5_D2-typ_SF"/>
</dbReference>
<evidence type="ECO:0000259" key="2">
    <source>
        <dbReference type="SMART" id="SM00382"/>
    </source>
</evidence>
<dbReference type="InterPro" id="IPR000523">
    <property type="entry name" value="Mg_chelatse_chII-like_cat_dom"/>
</dbReference>
<dbReference type="InterPro" id="IPR045006">
    <property type="entry name" value="CHLI-like"/>
</dbReference>
<feature type="domain" description="AAA+ ATPase" evidence="2">
    <location>
        <begin position="212"/>
        <end position="396"/>
    </location>
</feature>
<dbReference type="PANTHER" id="PTHR32039">
    <property type="entry name" value="MAGNESIUM-CHELATASE SUBUNIT CHLI"/>
    <property type="match status" value="1"/>
</dbReference>
<sequence length="508" mass="56228">MFSTVLSAALQGLQVEFIDVEADLSNGLPMFHMVGYLSSEVKEAGERVRTAIRNSGLVIPAKKIVVNLSPADVRKRGTAFDLPIAVSILASLGVVSQERLEKTVFVGELSLDGRVRSVPGILPIVLEAKKHGFQSCVVSKENESEGKLVEGIEVIGVENLKAACDVLNEGVAADPTETRTMRDAGEHAYELDYQDIKGQKLAKRAAEVAVAGNHNMLMIGPPGAGKTMIAKRIPTILPPLTKEESMELTKLYSIVGGLNANQPLILERPFREVHHTATKSALIGGGLIPRPGEISLADKGVLFLDEIAEFQKPVLEMLRQPLEEHFIKIIRNRGVYHFPAEFLLVAAMNPCPCGNYPDLNKCLCTSTQIQAYLSKISQPLLDRIDICVEAERVAYEDLQGAREESSKDIRERVIMARERQKERYKGEGITTNSQLNAEKIKRYCILGSEEENMMRQAFEKLNLTARMYHKILCVARTIADLAGEEKIGLAHLREAIGYRTLDKKYWGR</sequence>
<dbReference type="Pfam" id="PF01078">
    <property type="entry name" value="Mg_chelatase"/>
    <property type="match status" value="1"/>
</dbReference>
<dbReference type="SMART" id="SM00382">
    <property type="entry name" value="AAA"/>
    <property type="match status" value="1"/>
</dbReference>
<name>A0A6N2VQ04_9FIRM</name>
<dbReference type="PANTHER" id="PTHR32039:SF7">
    <property type="entry name" value="COMPETENCE PROTEIN COMM"/>
    <property type="match status" value="1"/>
</dbReference>
<dbReference type="SUPFAM" id="SSF52540">
    <property type="entry name" value="P-loop containing nucleoside triphosphate hydrolases"/>
    <property type="match status" value="1"/>
</dbReference>
<dbReference type="InterPro" id="IPR027417">
    <property type="entry name" value="P-loop_NTPase"/>
</dbReference>
<reference evidence="3" key="1">
    <citation type="submission" date="2019-11" db="EMBL/GenBank/DDBJ databases">
        <authorList>
            <person name="Feng L."/>
        </authorList>
    </citation>
    <scope>NUCLEOTIDE SEQUENCE</scope>
    <source>
        <strain evidence="3">CnexileLFYP112</strain>
    </source>
</reference>
<dbReference type="NCBIfam" id="TIGR00368">
    <property type="entry name" value="YifB family Mg chelatase-like AAA ATPase"/>
    <property type="match status" value="1"/>
</dbReference>
<dbReference type="EMBL" id="CACRTG010000028">
    <property type="protein sequence ID" value="VYT30701.1"/>
    <property type="molecule type" value="Genomic_DNA"/>
</dbReference>
<gene>
    <name evidence="3" type="primary">comM</name>
    <name evidence="3" type="ORF">CNLFYP112_02781</name>
</gene>
<dbReference type="Gene3D" id="3.40.50.300">
    <property type="entry name" value="P-loop containing nucleotide triphosphate hydrolases"/>
    <property type="match status" value="1"/>
</dbReference>
<evidence type="ECO:0000313" key="3">
    <source>
        <dbReference type="EMBL" id="VYT30701.1"/>
    </source>
</evidence>
<organism evidence="3">
    <name type="scientific">[Clostridium] nexile</name>
    <dbReference type="NCBI Taxonomy" id="29361"/>
    <lineage>
        <taxon>Bacteria</taxon>
        <taxon>Bacillati</taxon>
        <taxon>Bacillota</taxon>
        <taxon>Clostridia</taxon>
        <taxon>Lachnospirales</taxon>
        <taxon>Lachnospiraceae</taxon>
        <taxon>Tyzzerella</taxon>
    </lineage>
</organism>